<name>A0AA37QE69_9BACT</name>
<dbReference type="SUPFAM" id="SSF54427">
    <property type="entry name" value="NTF2-like"/>
    <property type="match status" value="1"/>
</dbReference>
<evidence type="ECO:0000259" key="3">
    <source>
        <dbReference type="Pfam" id="PF14534"/>
    </source>
</evidence>
<organism evidence="4 5">
    <name type="scientific">Roseisolibacter agri</name>
    <dbReference type="NCBI Taxonomy" id="2014610"/>
    <lineage>
        <taxon>Bacteria</taxon>
        <taxon>Pseudomonadati</taxon>
        <taxon>Gemmatimonadota</taxon>
        <taxon>Gemmatimonadia</taxon>
        <taxon>Gemmatimonadales</taxon>
        <taxon>Gemmatimonadaceae</taxon>
        <taxon>Roseisolibacter</taxon>
    </lineage>
</organism>
<accession>A0AA37QE69</accession>
<feature type="compositionally biased region" description="Pro residues" evidence="1">
    <location>
        <begin position="355"/>
        <end position="364"/>
    </location>
</feature>
<dbReference type="Pfam" id="PF10670">
    <property type="entry name" value="DUF4198"/>
    <property type="match status" value="1"/>
</dbReference>
<evidence type="ECO:0000313" key="5">
    <source>
        <dbReference type="Proteomes" id="UP001161325"/>
    </source>
</evidence>
<protein>
    <recommendedName>
        <fullName evidence="3">DUF4440 domain-containing protein</fullName>
    </recommendedName>
</protein>
<feature type="domain" description="DUF4440" evidence="3">
    <location>
        <begin position="376"/>
        <end position="485"/>
    </location>
</feature>
<dbReference type="InterPro" id="IPR032710">
    <property type="entry name" value="NTF2-like_dom_sf"/>
</dbReference>
<feature type="signal peptide" evidence="2">
    <location>
        <begin position="1"/>
        <end position="37"/>
    </location>
</feature>
<feature type="region of interest" description="Disordered" evidence="1">
    <location>
        <begin position="310"/>
        <end position="366"/>
    </location>
</feature>
<feature type="chain" id="PRO_5041432997" description="DUF4440 domain-containing protein" evidence="2">
    <location>
        <begin position="38"/>
        <end position="500"/>
    </location>
</feature>
<sequence length="500" mass="51747">MARSSSRRSRNARRTIRRSAAAVALLGIALTAETVAAHDFWLVPDAFTLASGGTLSVRGQTSSRFPTSESAVGAERVADARVLGAAGSARVTGLSRDGTSLRLRHRPDAPGQYVVAVALHPRSVRESAAGFRRYLELEGAPDALARVDRDGLLTGRDSVTRRYAKYAKTLVQVGRDAGSAPRAFDRTAGYPLEFVPLADPVALRAGDTASLRLLYRGRPLASARIHAGAVDWPLAAGATGPARSGAAAAADIQLASDANGIVRVPLARPGLWNVRTIHVVQADSGSGADWDTHWATLVFAAAPGGVRRAAAATGEVEPTPASPVGPSAARPSAARPSAARAPGTEASATRASAIPAPPGAPPGAPVQMLDSAEVARTVTRFHEALASGDSAAALALLAPDVVILESGGMETREEYQGHHLPGDIAFARAVKAARGPVRVSVRGDVAWASSTSVTQGEYRGRSVNSAGAELMVLTRAAAGATGWRIAAIHWSSRARRQPPQ</sequence>
<proteinExistence type="predicted"/>
<dbReference type="AlphaFoldDB" id="A0AA37QE69"/>
<dbReference type="Proteomes" id="UP001161325">
    <property type="component" value="Unassembled WGS sequence"/>
</dbReference>
<evidence type="ECO:0000256" key="1">
    <source>
        <dbReference type="SAM" id="MobiDB-lite"/>
    </source>
</evidence>
<dbReference type="RefSeq" id="WP_284352577.1">
    <property type="nucleotide sequence ID" value="NZ_BRXS01000008.1"/>
</dbReference>
<keyword evidence="5" id="KW-1185">Reference proteome</keyword>
<dbReference type="InterPro" id="IPR019613">
    <property type="entry name" value="DUF4198"/>
</dbReference>
<gene>
    <name evidence="4" type="ORF">rosag_46690</name>
</gene>
<dbReference type="EMBL" id="BRXS01000008">
    <property type="protein sequence ID" value="GLC28156.1"/>
    <property type="molecule type" value="Genomic_DNA"/>
</dbReference>
<reference evidence="4" key="1">
    <citation type="submission" date="2022-08" db="EMBL/GenBank/DDBJ databases">
        <title>Draft genome sequencing of Roseisolibacter agri AW1220.</title>
        <authorList>
            <person name="Tobiishi Y."/>
            <person name="Tonouchi A."/>
        </authorList>
    </citation>
    <scope>NUCLEOTIDE SEQUENCE</scope>
    <source>
        <strain evidence="4">AW1220</strain>
    </source>
</reference>
<dbReference type="InterPro" id="IPR027843">
    <property type="entry name" value="DUF4440"/>
</dbReference>
<dbReference type="Gene3D" id="3.10.450.50">
    <property type="match status" value="1"/>
</dbReference>
<feature type="compositionally biased region" description="Low complexity" evidence="1">
    <location>
        <begin position="322"/>
        <end position="342"/>
    </location>
</feature>
<evidence type="ECO:0000256" key="2">
    <source>
        <dbReference type="SAM" id="SignalP"/>
    </source>
</evidence>
<keyword evidence="2" id="KW-0732">Signal</keyword>
<evidence type="ECO:0000313" key="4">
    <source>
        <dbReference type="EMBL" id="GLC28156.1"/>
    </source>
</evidence>
<dbReference type="Pfam" id="PF14534">
    <property type="entry name" value="DUF4440"/>
    <property type="match status" value="1"/>
</dbReference>
<comment type="caution">
    <text evidence="4">The sequence shown here is derived from an EMBL/GenBank/DDBJ whole genome shotgun (WGS) entry which is preliminary data.</text>
</comment>